<dbReference type="InterPro" id="IPR019658">
    <property type="entry name" value="DUF2515"/>
</dbReference>
<reference evidence="1 2" key="1">
    <citation type="submission" date="2021-10" db="EMBL/GenBank/DDBJ databases">
        <authorList>
            <person name="Criscuolo A."/>
        </authorList>
    </citation>
    <scope>NUCLEOTIDE SEQUENCE [LARGE SCALE GENOMIC DNA]</scope>
    <source>
        <strain evidence="2">CIP 111883</strain>
    </source>
</reference>
<evidence type="ECO:0000313" key="1">
    <source>
        <dbReference type="EMBL" id="CAG9622612.1"/>
    </source>
</evidence>
<organism evidence="1 2">
    <name type="scientific">Sutcliffiella rhizosphaerae</name>
    <dbReference type="NCBI Taxonomy" id="2880967"/>
    <lineage>
        <taxon>Bacteria</taxon>
        <taxon>Bacillati</taxon>
        <taxon>Bacillota</taxon>
        <taxon>Bacilli</taxon>
        <taxon>Bacillales</taxon>
        <taxon>Bacillaceae</taxon>
        <taxon>Sutcliffiella</taxon>
    </lineage>
</organism>
<keyword evidence="2" id="KW-1185">Reference proteome</keyword>
<dbReference type="Pfam" id="PF10720">
    <property type="entry name" value="DUF2515"/>
    <property type="match status" value="1"/>
</dbReference>
<evidence type="ECO:0008006" key="3">
    <source>
        <dbReference type="Google" id="ProtNLM"/>
    </source>
</evidence>
<proteinExistence type="predicted"/>
<dbReference type="EMBL" id="CAKJTJ010000024">
    <property type="protein sequence ID" value="CAG9622612.1"/>
    <property type="molecule type" value="Genomic_DNA"/>
</dbReference>
<gene>
    <name evidence="1" type="ORF">BACCIP111883_03403</name>
</gene>
<comment type="caution">
    <text evidence="1">The sequence shown here is derived from an EMBL/GenBank/DDBJ whole genome shotgun (WGS) entry which is preliminary data.</text>
</comment>
<accession>A0ABN8AGK6</accession>
<protein>
    <recommendedName>
        <fullName evidence="3">DUF2515 domain-containing protein</fullName>
    </recommendedName>
</protein>
<name>A0ABN8AGK6_9BACI</name>
<sequence length="287" mass="34393">MFYKSFPEVKWSFLASMVSRNAGWNMTDLEGKWFKLALDARQRLSFFLTYELANWTIFRDAFPQLLLYRLSLYYNKPLFHLLKAFNVSCFMEAEWQWFWENKDEKRLINSLIINEQNIIQEPVLHNHLLRKKVFGTVSYIIQDFGHYSCVVFPTLEGKLYGFSVHGFQKLDNRISLGQKLASLLFSPIYSEKFHQFSEMTEHSGSRYDYEQYISRKLYRETPILRSVYPVIAHPLNESQKDWVFIKKKKLKKWSKRTDSINSYPEITKWFIHKQHQMQGIIALKHGL</sequence>
<evidence type="ECO:0000313" key="2">
    <source>
        <dbReference type="Proteomes" id="UP000789833"/>
    </source>
</evidence>
<dbReference type="Proteomes" id="UP000789833">
    <property type="component" value="Unassembled WGS sequence"/>
</dbReference>